<reference evidence="1 2" key="1">
    <citation type="journal article" date="2017" name="Nature">
        <title>The Apostasia genome and the evolution of orchids.</title>
        <authorList>
            <person name="Zhang G.Q."/>
            <person name="Liu K.W."/>
            <person name="Li Z."/>
            <person name="Lohaus R."/>
            <person name="Hsiao Y.Y."/>
            <person name="Niu S.C."/>
            <person name="Wang J.Y."/>
            <person name="Lin Y.C."/>
            <person name="Xu Q."/>
            <person name="Chen L.J."/>
            <person name="Yoshida K."/>
            <person name="Fujiwara S."/>
            <person name="Wang Z.W."/>
            <person name="Zhang Y.Q."/>
            <person name="Mitsuda N."/>
            <person name="Wang M."/>
            <person name="Liu G.H."/>
            <person name="Pecoraro L."/>
            <person name="Huang H.X."/>
            <person name="Xiao X.J."/>
            <person name="Lin M."/>
            <person name="Wu X.Y."/>
            <person name="Wu W.L."/>
            <person name="Chen Y.Y."/>
            <person name="Chang S.B."/>
            <person name="Sakamoto S."/>
            <person name="Ohme-Takagi M."/>
            <person name="Yagi M."/>
            <person name="Zeng S.J."/>
            <person name="Shen C.Y."/>
            <person name="Yeh C.M."/>
            <person name="Luo Y.B."/>
            <person name="Tsai W.C."/>
            <person name="Van de Peer Y."/>
            <person name="Liu Z.J."/>
        </authorList>
    </citation>
    <scope>NUCLEOTIDE SEQUENCE [LARGE SCALE GENOMIC DNA]</scope>
    <source>
        <strain evidence="2">cv. Shenzhen</strain>
        <tissue evidence="1">Stem</tissue>
    </source>
</reference>
<protein>
    <recommendedName>
        <fullName evidence="3">Saccharopine dehydrogenase NADP binding domain-containing protein</fullName>
    </recommendedName>
</protein>
<name>A0A2I0ABT6_9ASPA</name>
<dbReference type="PANTHER" id="PTHR43796:SF2">
    <property type="entry name" value="CARBOXYNORSPERMIDINE SYNTHASE"/>
    <property type="match status" value="1"/>
</dbReference>
<dbReference type="STRING" id="1088818.A0A2I0ABT6"/>
<evidence type="ECO:0000313" key="2">
    <source>
        <dbReference type="Proteomes" id="UP000236161"/>
    </source>
</evidence>
<dbReference type="EMBL" id="KZ452001">
    <property type="protein sequence ID" value="PKA53013.1"/>
    <property type="molecule type" value="Genomic_DNA"/>
</dbReference>
<proteinExistence type="predicted"/>
<evidence type="ECO:0008006" key="3">
    <source>
        <dbReference type="Google" id="ProtNLM"/>
    </source>
</evidence>
<organism evidence="1 2">
    <name type="scientific">Apostasia shenzhenica</name>
    <dbReference type="NCBI Taxonomy" id="1088818"/>
    <lineage>
        <taxon>Eukaryota</taxon>
        <taxon>Viridiplantae</taxon>
        <taxon>Streptophyta</taxon>
        <taxon>Embryophyta</taxon>
        <taxon>Tracheophyta</taxon>
        <taxon>Spermatophyta</taxon>
        <taxon>Magnoliopsida</taxon>
        <taxon>Liliopsida</taxon>
        <taxon>Asparagales</taxon>
        <taxon>Orchidaceae</taxon>
        <taxon>Apostasioideae</taxon>
        <taxon>Apostasia</taxon>
    </lineage>
</organism>
<evidence type="ECO:0000313" key="1">
    <source>
        <dbReference type="EMBL" id="PKA53013.1"/>
    </source>
</evidence>
<sequence>MAGATVSPSSSPPSVALPAAIKPRVIILGGTGRVGASTAAALSRLCPSLRLVVAGRNRCMFYIFLNLHYFTVRIIDDYFLL</sequence>
<accession>A0A2I0ABT6</accession>
<keyword evidence="2" id="KW-1185">Reference proteome</keyword>
<dbReference type="AlphaFoldDB" id="A0A2I0ABT6"/>
<gene>
    <name evidence="1" type="ORF">AXF42_Ash001994</name>
</gene>
<dbReference type="PANTHER" id="PTHR43796">
    <property type="entry name" value="CARBOXYNORSPERMIDINE SYNTHASE"/>
    <property type="match status" value="1"/>
</dbReference>
<dbReference type="Proteomes" id="UP000236161">
    <property type="component" value="Unassembled WGS sequence"/>
</dbReference>
<dbReference type="OrthoDB" id="10268090at2759"/>